<dbReference type="NCBIfam" id="NF033536">
    <property type="entry name" value="lasso_PqqD_Bac"/>
    <property type="match status" value="1"/>
</dbReference>
<protein>
    <submittedName>
        <fullName evidence="1">Lasso peptide biosynthesis PqqD family chaperone</fullName>
    </submittedName>
</protein>
<comment type="caution">
    <text evidence="1">The sequence shown here is derived from an EMBL/GenBank/DDBJ whole genome shotgun (WGS) entry which is preliminary data.</text>
</comment>
<organism evidence="1 2">
    <name type="scientific">Paenibacillus cremeus</name>
    <dbReference type="NCBI Taxonomy" id="2163881"/>
    <lineage>
        <taxon>Bacteria</taxon>
        <taxon>Bacillati</taxon>
        <taxon>Bacillota</taxon>
        <taxon>Bacilli</taxon>
        <taxon>Bacillales</taxon>
        <taxon>Paenibacillaceae</taxon>
        <taxon>Paenibacillus</taxon>
    </lineage>
</organism>
<dbReference type="EMBL" id="VNJI01000054">
    <property type="protein sequence ID" value="TVY05627.1"/>
    <property type="molecule type" value="Genomic_DNA"/>
</dbReference>
<evidence type="ECO:0000313" key="1">
    <source>
        <dbReference type="EMBL" id="TVY05627.1"/>
    </source>
</evidence>
<dbReference type="Pfam" id="PF05402">
    <property type="entry name" value="PqqD"/>
    <property type="match status" value="1"/>
</dbReference>
<gene>
    <name evidence="1" type="ORF">FPZ49_29055</name>
</gene>
<dbReference type="Gene3D" id="1.10.10.1150">
    <property type="entry name" value="Coenzyme PQQ synthesis protein D (PqqD)"/>
    <property type="match status" value="1"/>
</dbReference>
<evidence type="ECO:0000313" key="2">
    <source>
        <dbReference type="Proteomes" id="UP000317036"/>
    </source>
</evidence>
<dbReference type="InterPro" id="IPR008792">
    <property type="entry name" value="PQQD"/>
</dbReference>
<dbReference type="AlphaFoldDB" id="A0A559K0L6"/>
<dbReference type="Proteomes" id="UP000317036">
    <property type="component" value="Unassembled WGS sequence"/>
</dbReference>
<name>A0A559K0L6_9BACL</name>
<accession>A0A559K0L6</accession>
<dbReference type="InterPro" id="IPR041881">
    <property type="entry name" value="PqqD_sf"/>
</dbReference>
<reference evidence="1 2" key="1">
    <citation type="submission" date="2019-07" db="EMBL/GenBank/DDBJ databases">
        <authorList>
            <person name="Kim J."/>
        </authorList>
    </citation>
    <scope>NUCLEOTIDE SEQUENCE [LARGE SCALE GENOMIC DNA]</scope>
    <source>
        <strain evidence="1 2">JC52</strain>
    </source>
</reference>
<proteinExistence type="predicted"/>
<sequence length="93" mass="10301">MSMIDTKQTIAQLKGNIVSDMGGEKVMLCIKNGKYYNLGAIGGHIWELMSEPTTIEQLVSDLMSVYAVERSDCEEQVASFLKHLMNEGLIEAC</sequence>
<dbReference type="OrthoDB" id="1495225at2"/>
<keyword evidence="2" id="KW-1185">Reference proteome</keyword>